<sequence>MTTPGSNWHRLNDVYYRLREISNNEQLDGISTLTSSRPAANNPFQDITTTNSLIPSNISISQLSKTIAVHINNVVEIFDCNYHFLNSITLPNGSTQIREIKWWHENLIIVEVDKVKIYYSVAIKGKCQFIEFKDLKTHQIRLLNDGVLVILDVFNQFWYIRENQQQQQSEINYDYVEPMFRLAKFGKQIENVITNWTILPQGGNFFSLVLNQQGKLLKVSNTSREMEGITGDFKFISTSLNSQFLATVSFNNELQIISVSSTVSTAKTLLSQRLDSSPLSVNWCGSDCVILQYSDHLQLIAPGGQLRFYLMWPILQMTNTKQGLLILTTTTIELLSKVNQQTLNLFKIGSIANSSILINSLDLLASHNPKSFQNLNYIPSDDMINCIQDCLSCALTEFDPYWQKKLIKAANLGKSVYELGQHDTSTDLNSVFDWFISTVRILNQLRDLGIFITINDREELNIDDIIRVLNQRKLFGLAFKLCQIWQWSPNAVFQDWCLLKIKSVDQFTDEEVFDKIKDKFHHLASDKIDLIPVFKACYNESRTKLFELLTVQLETNPIVQNTNYFQLSKYDLIIKNCLQLKDLDLLQMELIKIMGAVSNKAELIKLIGQFDQLALIHQYLISLKNSSGGADAEIQWLLTNDKFKQYIDLKISKQQVLTAEDWKESARIHQDDPANVKLINRHIELVKFQQSLIEELQISPEVFPTDSSNSIIGTLKLLISLNLTNKLNQFCQKFNISLEKLNYYKLQNYISTGNEEDLTAWLKSPSTPKFPFNSNSNSSQTFLINSKIPRSLQTWILTQPQSKFNINYGVRLNKLIEMQQLKEALTLAYRQSQYDQYSQDQDDKEQDQLIIKQLIEMDPSSLNPIYQQLINDDDGSTGAGAAAAYGSGLVNAGLNIKKKLNFFH</sequence>
<dbReference type="GO" id="GO:0006886">
    <property type="term" value="P:intracellular protein transport"/>
    <property type="evidence" value="ECO:0007669"/>
    <property type="project" value="InterPro"/>
</dbReference>
<dbReference type="GO" id="GO:0016197">
    <property type="term" value="P:endosomal transport"/>
    <property type="evidence" value="ECO:0007669"/>
    <property type="project" value="TreeGrafter"/>
</dbReference>
<dbReference type="GO" id="GO:0042144">
    <property type="term" value="P:vacuole fusion, non-autophagic"/>
    <property type="evidence" value="ECO:0007669"/>
    <property type="project" value="TreeGrafter"/>
</dbReference>
<evidence type="ECO:0000313" key="3">
    <source>
        <dbReference type="EMBL" id="KAH3681431.1"/>
    </source>
</evidence>
<gene>
    <name evidence="3" type="ORF">WICPIJ_007588</name>
</gene>
<protein>
    <recommendedName>
        <fullName evidence="1">Probable vacuolar protein sorting-associated protein 16 homolog</fullName>
    </recommendedName>
</protein>
<comment type="caution">
    <text evidence="3">The sequence shown here is derived from an EMBL/GenBank/DDBJ whole genome shotgun (WGS) entry which is preliminary data.</text>
</comment>
<reference evidence="3" key="1">
    <citation type="journal article" date="2021" name="Open Biol.">
        <title>Shared evolutionary footprints suggest mitochondrial oxidative damage underlies multiple complex I losses in fungi.</title>
        <authorList>
            <person name="Schikora-Tamarit M.A."/>
            <person name="Marcet-Houben M."/>
            <person name="Nosek J."/>
            <person name="Gabaldon T."/>
        </authorList>
    </citation>
    <scope>NUCLEOTIDE SEQUENCE</scope>
    <source>
        <strain evidence="3">CBS2887</strain>
    </source>
</reference>
<evidence type="ECO:0000256" key="1">
    <source>
        <dbReference type="PIRNR" id="PIRNR007949"/>
    </source>
</evidence>
<reference evidence="3" key="2">
    <citation type="submission" date="2021-01" db="EMBL/GenBank/DDBJ databases">
        <authorList>
            <person name="Schikora-Tamarit M.A."/>
        </authorList>
    </citation>
    <scope>NUCLEOTIDE SEQUENCE</scope>
    <source>
        <strain evidence="3">CBS2887</strain>
    </source>
</reference>
<dbReference type="InterPro" id="IPR006926">
    <property type="entry name" value="Vps16_N"/>
</dbReference>
<dbReference type="PANTHER" id="PTHR12811">
    <property type="entry name" value="VACUOLAR PROTEIN SORTING VPS16"/>
    <property type="match status" value="1"/>
</dbReference>
<comment type="function">
    <text evidence="1">Essential for vacuolar protein sorting. Required for vacuole biogenesis, stability and to maintain vacuole morphology.</text>
</comment>
<accession>A0A9P8PZW0</accession>
<dbReference type="EMBL" id="JAEUBG010004417">
    <property type="protein sequence ID" value="KAH3681431.1"/>
    <property type="molecule type" value="Genomic_DNA"/>
</dbReference>
<dbReference type="Proteomes" id="UP000774326">
    <property type="component" value="Unassembled WGS sequence"/>
</dbReference>
<evidence type="ECO:0000259" key="2">
    <source>
        <dbReference type="Pfam" id="PF04841"/>
    </source>
</evidence>
<dbReference type="PANTHER" id="PTHR12811:SF0">
    <property type="entry name" value="VACUOLAR PROTEIN SORTING-ASSOCIATED PROTEIN 16 HOMOLOG"/>
    <property type="match status" value="1"/>
</dbReference>
<keyword evidence="1" id="KW-0653">Protein transport</keyword>
<dbReference type="GO" id="GO:0005768">
    <property type="term" value="C:endosome"/>
    <property type="evidence" value="ECO:0007669"/>
    <property type="project" value="TreeGrafter"/>
</dbReference>
<comment type="similarity">
    <text evidence="1">Belongs to the VPS16 family.</text>
</comment>
<dbReference type="GO" id="GO:0030897">
    <property type="term" value="C:HOPS complex"/>
    <property type="evidence" value="ECO:0007669"/>
    <property type="project" value="TreeGrafter"/>
</dbReference>
<feature type="domain" description="Vps16 N-terminal" evidence="2">
    <location>
        <begin position="6"/>
        <end position="424"/>
    </location>
</feature>
<proteinExistence type="inferred from homology"/>
<evidence type="ECO:0000313" key="4">
    <source>
        <dbReference type="Proteomes" id="UP000774326"/>
    </source>
</evidence>
<dbReference type="InterPro" id="IPR016534">
    <property type="entry name" value="VPS16"/>
</dbReference>
<dbReference type="PIRSF" id="PIRSF007949">
    <property type="entry name" value="VPS16"/>
    <property type="match status" value="1"/>
</dbReference>
<dbReference type="OrthoDB" id="1792at2759"/>
<name>A0A9P8PZW0_WICPI</name>
<dbReference type="Pfam" id="PF04841">
    <property type="entry name" value="Vps16_N"/>
    <property type="match status" value="1"/>
</dbReference>
<dbReference type="GO" id="GO:0003779">
    <property type="term" value="F:actin binding"/>
    <property type="evidence" value="ECO:0007669"/>
    <property type="project" value="TreeGrafter"/>
</dbReference>
<organism evidence="3 4">
    <name type="scientific">Wickerhamomyces pijperi</name>
    <name type="common">Yeast</name>
    <name type="synonym">Pichia pijperi</name>
    <dbReference type="NCBI Taxonomy" id="599730"/>
    <lineage>
        <taxon>Eukaryota</taxon>
        <taxon>Fungi</taxon>
        <taxon>Dikarya</taxon>
        <taxon>Ascomycota</taxon>
        <taxon>Saccharomycotina</taxon>
        <taxon>Saccharomycetes</taxon>
        <taxon>Phaffomycetales</taxon>
        <taxon>Wickerhamomycetaceae</taxon>
        <taxon>Wickerhamomyces</taxon>
    </lineage>
</organism>
<keyword evidence="4" id="KW-1185">Reference proteome</keyword>
<keyword evidence="1" id="KW-0813">Transport</keyword>
<dbReference type="AlphaFoldDB" id="A0A9P8PZW0"/>